<dbReference type="EMBL" id="JBGFFE010000001">
    <property type="protein sequence ID" value="MEY8762188.1"/>
    <property type="molecule type" value="Genomic_DNA"/>
</dbReference>
<dbReference type="Gene3D" id="1.20.58.220">
    <property type="entry name" value="Phosphate transport system protein phou homolog 2, domain 2"/>
    <property type="match status" value="1"/>
</dbReference>
<dbReference type="PANTHER" id="PTHR42930:SF3">
    <property type="entry name" value="PHOSPHATE-SPECIFIC TRANSPORT SYSTEM ACCESSORY PROTEIN PHOU"/>
    <property type="match status" value="1"/>
</dbReference>
<protein>
    <recommendedName>
        <fullName evidence="1">Phosphate-specific transport system accessory protein PhoU</fullName>
    </recommendedName>
</protein>
<organism evidence="3 4">
    <name type="scientific">Clostridium lapidicellarium</name>
    <dbReference type="NCBI Taxonomy" id="3240931"/>
    <lineage>
        <taxon>Bacteria</taxon>
        <taxon>Bacillati</taxon>
        <taxon>Bacillota</taxon>
        <taxon>Clostridia</taxon>
        <taxon>Eubacteriales</taxon>
        <taxon>Clostridiaceae</taxon>
        <taxon>Clostridium</taxon>
    </lineage>
</organism>
<dbReference type="RefSeq" id="WP_294180381.1">
    <property type="nucleotide sequence ID" value="NZ_JBGFFE010000001.1"/>
</dbReference>
<comment type="caution">
    <text evidence="3">The sequence shown here is derived from an EMBL/GenBank/DDBJ whole genome shotgun (WGS) entry which is preliminary data.</text>
</comment>
<comment type="function">
    <text evidence="1">Plays a role in the regulation of phosphate uptake.</text>
</comment>
<dbReference type="InterPro" id="IPR038078">
    <property type="entry name" value="PhoU-like_sf"/>
</dbReference>
<comment type="similarity">
    <text evidence="1">Belongs to the PhoU family.</text>
</comment>
<keyword evidence="1" id="KW-0963">Cytoplasm</keyword>
<evidence type="ECO:0000313" key="3">
    <source>
        <dbReference type="EMBL" id="MEY8762188.1"/>
    </source>
</evidence>
<dbReference type="InterPro" id="IPR026022">
    <property type="entry name" value="PhoU_dom"/>
</dbReference>
<dbReference type="SUPFAM" id="SSF109755">
    <property type="entry name" value="PhoU-like"/>
    <property type="match status" value="1"/>
</dbReference>
<evidence type="ECO:0000259" key="2">
    <source>
        <dbReference type="Pfam" id="PF01895"/>
    </source>
</evidence>
<dbReference type="Pfam" id="PF01895">
    <property type="entry name" value="PhoU"/>
    <property type="match status" value="2"/>
</dbReference>
<dbReference type="PIRSF" id="PIRSF003107">
    <property type="entry name" value="PhoU"/>
    <property type="match status" value="1"/>
</dbReference>
<sequence length="218" mass="25326">MTRRAFDSELKEIHNDVLRMGSIVEKQIHQCVDSLVNQDVELAEQTIENDDLVDDLQREIEDKCIKITAKEQPLAIDLRTIFTNSKLVMDLERMADHAVDIAKITLRLKNEKYIKRLIDIPEMSDIVNEMIKVSLDSYVQRDLDKAYRCCELDDKIDALFKRVFTDMIKIAEKDDSKVNQMIQLVLVCKYLERIADRATNICEGTIYLVTGEQKDLNE</sequence>
<comment type="subunit">
    <text evidence="1">Homodimer.</text>
</comment>
<comment type="subcellular location">
    <subcellularLocation>
        <location evidence="1">Cytoplasm</location>
    </subcellularLocation>
</comment>
<gene>
    <name evidence="3" type="primary">phoU</name>
    <name evidence="3" type="ORF">AB8S09_00815</name>
</gene>
<name>A0ABV4DT11_9CLOT</name>
<reference evidence="3 4" key="1">
    <citation type="submission" date="2024-08" db="EMBL/GenBank/DDBJ databases">
        <title>Clostridium lapicellarii sp. nov., and Clostridium renhuaiense sp. nov., two species isolated from the mud in a fermentation cellar used for producing sauce-flavour Chinese liquors.</title>
        <authorList>
            <person name="Yang F."/>
            <person name="Wang H."/>
            <person name="Chen L.Q."/>
            <person name="Zhou N."/>
            <person name="Lu J.J."/>
            <person name="Pu X.X."/>
            <person name="Wan B."/>
            <person name="Wang L."/>
            <person name="Liu S.J."/>
        </authorList>
    </citation>
    <scope>NUCLEOTIDE SEQUENCE [LARGE SCALE GENOMIC DNA]</scope>
    <source>
        <strain evidence="3 4">MT-113</strain>
    </source>
</reference>
<dbReference type="InterPro" id="IPR028366">
    <property type="entry name" value="PhoU"/>
</dbReference>
<keyword evidence="1" id="KW-0813">Transport</keyword>
<evidence type="ECO:0000313" key="4">
    <source>
        <dbReference type="Proteomes" id="UP001565220"/>
    </source>
</evidence>
<evidence type="ECO:0000256" key="1">
    <source>
        <dbReference type="PIRNR" id="PIRNR003107"/>
    </source>
</evidence>
<dbReference type="Proteomes" id="UP001565220">
    <property type="component" value="Unassembled WGS sequence"/>
</dbReference>
<proteinExistence type="inferred from homology"/>
<accession>A0ABV4DT11</accession>
<feature type="domain" description="PhoU" evidence="2">
    <location>
        <begin position="120"/>
        <end position="203"/>
    </location>
</feature>
<keyword evidence="4" id="KW-1185">Reference proteome</keyword>
<feature type="domain" description="PhoU" evidence="2">
    <location>
        <begin position="17"/>
        <end position="104"/>
    </location>
</feature>
<dbReference type="PANTHER" id="PTHR42930">
    <property type="entry name" value="PHOSPHATE-SPECIFIC TRANSPORT SYSTEM ACCESSORY PROTEIN PHOU"/>
    <property type="match status" value="1"/>
</dbReference>
<dbReference type="NCBIfam" id="TIGR02135">
    <property type="entry name" value="phoU_full"/>
    <property type="match status" value="1"/>
</dbReference>
<keyword evidence="1" id="KW-0592">Phosphate transport</keyword>